<evidence type="ECO:0000256" key="1">
    <source>
        <dbReference type="ARBA" id="ARBA00038048"/>
    </source>
</evidence>
<dbReference type="Proteomes" id="UP000326924">
    <property type="component" value="Unassembled WGS sequence"/>
</dbReference>
<keyword evidence="2" id="KW-0472">Membrane</keyword>
<dbReference type="InterPro" id="IPR005097">
    <property type="entry name" value="Sacchrp_dh_NADP-bd"/>
</dbReference>
<comment type="similarity">
    <text evidence="1">Belongs to the saccharopine dehydrogenase family.</text>
</comment>
<reference evidence="4 5" key="1">
    <citation type="submission" date="2019-09" db="EMBL/GenBank/DDBJ databases">
        <title>Draft genome of the ectomycorrhizal ascomycete Sphaerosporella brunnea.</title>
        <authorList>
            <consortium name="DOE Joint Genome Institute"/>
            <person name="Benucci G.M."/>
            <person name="Marozzi G."/>
            <person name="Antonielli L."/>
            <person name="Sanchez S."/>
            <person name="Marco P."/>
            <person name="Wang X."/>
            <person name="Falini L.B."/>
            <person name="Barry K."/>
            <person name="Haridas S."/>
            <person name="Lipzen A."/>
            <person name="Labutti K."/>
            <person name="Grigoriev I.V."/>
            <person name="Murat C."/>
            <person name="Martin F."/>
            <person name="Albertini E."/>
            <person name="Donnini D."/>
            <person name="Bonito G."/>
        </authorList>
    </citation>
    <scope>NUCLEOTIDE SEQUENCE [LARGE SCALE GENOMIC DNA]</scope>
    <source>
        <strain evidence="4 5">Sb_GMNB300</strain>
    </source>
</reference>
<organism evidence="4 5">
    <name type="scientific">Sphaerosporella brunnea</name>
    <dbReference type="NCBI Taxonomy" id="1250544"/>
    <lineage>
        <taxon>Eukaryota</taxon>
        <taxon>Fungi</taxon>
        <taxon>Dikarya</taxon>
        <taxon>Ascomycota</taxon>
        <taxon>Pezizomycotina</taxon>
        <taxon>Pezizomycetes</taxon>
        <taxon>Pezizales</taxon>
        <taxon>Pyronemataceae</taxon>
        <taxon>Sphaerosporella</taxon>
    </lineage>
</organism>
<dbReference type="GO" id="GO:0005886">
    <property type="term" value="C:plasma membrane"/>
    <property type="evidence" value="ECO:0007669"/>
    <property type="project" value="TreeGrafter"/>
</dbReference>
<keyword evidence="2" id="KW-1133">Transmembrane helix</keyword>
<proteinExistence type="inferred from homology"/>
<evidence type="ECO:0000259" key="3">
    <source>
        <dbReference type="Pfam" id="PF03435"/>
    </source>
</evidence>
<accession>A0A5J5F0A7</accession>
<dbReference type="InterPro" id="IPR036291">
    <property type="entry name" value="NAD(P)-bd_dom_sf"/>
</dbReference>
<comment type="caution">
    <text evidence="4">The sequence shown here is derived from an EMBL/GenBank/DDBJ whole genome shotgun (WGS) entry which is preliminary data.</text>
</comment>
<dbReference type="GO" id="GO:0005811">
    <property type="term" value="C:lipid droplet"/>
    <property type="evidence" value="ECO:0007669"/>
    <property type="project" value="TreeGrafter"/>
</dbReference>
<feature type="transmembrane region" description="Helical" evidence="2">
    <location>
        <begin position="276"/>
        <end position="296"/>
    </location>
</feature>
<dbReference type="GO" id="GO:0009247">
    <property type="term" value="P:glycolipid biosynthetic process"/>
    <property type="evidence" value="ECO:0007669"/>
    <property type="project" value="TreeGrafter"/>
</dbReference>
<evidence type="ECO:0000313" key="4">
    <source>
        <dbReference type="EMBL" id="KAA8908864.1"/>
    </source>
</evidence>
<dbReference type="GO" id="GO:0005739">
    <property type="term" value="C:mitochondrion"/>
    <property type="evidence" value="ECO:0007669"/>
    <property type="project" value="TreeGrafter"/>
</dbReference>
<evidence type="ECO:0000313" key="5">
    <source>
        <dbReference type="Proteomes" id="UP000326924"/>
    </source>
</evidence>
<dbReference type="InParanoid" id="A0A5J5F0A7"/>
<sequence>MAQRNRKYDLVVFGATGYTGKITSEQVLQGTPSTLRWAIAGRSPQKLELLAYEYNRLYPDRVPVEIFVADLSETAIERLAASTRLLISTVGPYIKYGTQVLEACAVYGTHYVDCTGEFPWVYEMIKRCHKTAQKKGAIIIPQAGFESAPVDLGTYALVKAVRDELGVGVSDVTFSMHDLKGGFSGGTFETAMTLFEHATLQEIHESSAFDALSPVKGPEQPFRKPIIKDEDLGMLTSWVNNTGDRSIVFRSWGLIDGGEYYGENFTWKEYLRCSNYVMAIIWFCLMKMAILIPLIGPLRWLARKYFHPGQGEGPSEEDRRNHRVEWRGVAIADEDSETPRKAFVRVQSSLDAYTLTAVCLVQVANSILFNPNTLAAKLGGGILTTATVASPELFRLLDRAGLKIEAKII</sequence>
<dbReference type="InterPro" id="IPR051276">
    <property type="entry name" value="Saccharopine_DH-like_oxidrdct"/>
</dbReference>
<dbReference type="SUPFAM" id="SSF51735">
    <property type="entry name" value="NAD(P)-binding Rossmann-fold domains"/>
    <property type="match status" value="1"/>
</dbReference>
<dbReference type="PANTHER" id="PTHR12286:SF5">
    <property type="entry name" value="SACCHAROPINE DEHYDROGENASE-LIKE OXIDOREDUCTASE"/>
    <property type="match status" value="1"/>
</dbReference>
<dbReference type="PANTHER" id="PTHR12286">
    <property type="entry name" value="SACCHAROPINE DEHYDROGENASE-LIKE OXIDOREDUCTASE"/>
    <property type="match status" value="1"/>
</dbReference>
<dbReference type="Pfam" id="PF03435">
    <property type="entry name" value="Sacchrp_dh_NADP"/>
    <property type="match status" value="1"/>
</dbReference>
<protein>
    <submittedName>
        <fullName evidence="4">Saccharopine dehydrogenase-domain-containing protein</fullName>
    </submittedName>
</protein>
<keyword evidence="5" id="KW-1185">Reference proteome</keyword>
<feature type="domain" description="Saccharopine dehydrogenase NADP binding" evidence="3">
    <location>
        <begin position="11"/>
        <end position="140"/>
    </location>
</feature>
<gene>
    <name evidence="4" type="ORF">FN846DRAFT_649952</name>
</gene>
<dbReference type="OrthoDB" id="10268090at2759"/>
<dbReference type="Gene3D" id="3.40.50.720">
    <property type="entry name" value="NAD(P)-binding Rossmann-like Domain"/>
    <property type="match status" value="1"/>
</dbReference>
<dbReference type="EMBL" id="VXIS01000064">
    <property type="protein sequence ID" value="KAA8908864.1"/>
    <property type="molecule type" value="Genomic_DNA"/>
</dbReference>
<dbReference type="AlphaFoldDB" id="A0A5J5F0A7"/>
<keyword evidence="2" id="KW-0812">Transmembrane</keyword>
<name>A0A5J5F0A7_9PEZI</name>
<evidence type="ECO:0000256" key="2">
    <source>
        <dbReference type="SAM" id="Phobius"/>
    </source>
</evidence>